<feature type="chain" id="PRO_5035326349" description="TNase-like domain-containing protein" evidence="2">
    <location>
        <begin position="48"/>
        <end position="396"/>
    </location>
</feature>
<keyword evidence="5" id="KW-1185">Reference proteome</keyword>
<dbReference type="PROSITE" id="PS50830">
    <property type="entry name" value="TNASE_3"/>
    <property type="match status" value="1"/>
</dbReference>
<gene>
    <name evidence="4" type="ORF">Vretifemale_13809</name>
</gene>
<sequence length="396" mass="42282">MLRLSYPLSRDSSGPCCIIGFRLSGMTRGLAPLFVMLASLLAFCASAQQKNITGQARVVDGDTLAFMTYRVRLYGVDAPETAQYCLDALNVSYACGNVSKQALANKIGNSTLTCIVKDIDIYGRSVSICGLTNATGAFEDVNAWLVSQGYAVAYRQFSKMYVPQEDQARAARLGVWQGQFQMPWDWRNSDSPSPPPPLKTSPPLSQPPPLSKVPPPQNTKPPQAVTPSPPVAKSPPPSLLPPPSLKSPPQVIKSPPPLRLPPLSPPPFLVKFPPPFQPPSPVAKPPPSPSPSPPPSPRPPPPPSPNPSPTPPSPPSPNPVRQPPLPSLPTTCGDPVPMCPTGPAIKGNIASSGEKIYHVPGGKYYDSVCISLKNGERFFCTEAEAQAAGWRPAFQR</sequence>
<evidence type="ECO:0000313" key="5">
    <source>
        <dbReference type="Proteomes" id="UP000747110"/>
    </source>
</evidence>
<dbReference type="Pfam" id="PF00565">
    <property type="entry name" value="SNase"/>
    <property type="match status" value="1"/>
</dbReference>
<dbReference type="PANTHER" id="PTHR12302:SF26">
    <property type="entry name" value="BLR1266 PROTEIN"/>
    <property type="match status" value="1"/>
</dbReference>
<dbReference type="EMBL" id="BNCP01000032">
    <property type="protein sequence ID" value="GIL85329.1"/>
    <property type="molecule type" value="Genomic_DNA"/>
</dbReference>
<evidence type="ECO:0000259" key="3">
    <source>
        <dbReference type="PROSITE" id="PS50830"/>
    </source>
</evidence>
<dbReference type="InterPro" id="IPR035437">
    <property type="entry name" value="SNase_OB-fold_sf"/>
</dbReference>
<dbReference type="OrthoDB" id="430293at2759"/>
<dbReference type="Proteomes" id="UP000747110">
    <property type="component" value="Unassembled WGS sequence"/>
</dbReference>
<reference evidence="4" key="1">
    <citation type="journal article" date="2021" name="Proc. Natl. Acad. Sci. U.S.A.">
        <title>Three genomes in the algal genus Volvox reveal the fate of a haploid sex-determining region after a transition to homothallism.</title>
        <authorList>
            <person name="Yamamoto K."/>
            <person name="Hamaji T."/>
            <person name="Kawai-Toyooka H."/>
            <person name="Matsuzaki R."/>
            <person name="Takahashi F."/>
            <person name="Nishimura Y."/>
            <person name="Kawachi M."/>
            <person name="Noguchi H."/>
            <person name="Minakuchi Y."/>
            <person name="Umen J.G."/>
            <person name="Toyoda A."/>
            <person name="Nozaki H."/>
        </authorList>
    </citation>
    <scope>NUCLEOTIDE SEQUENCE</scope>
    <source>
        <strain evidence="4">NIES-3786</strain>
    </source>
</reference>
<feature type="compositionally biased region" description="Pro residues" evidence="1">
    <location>
        <begin position="227"/>
        <end position="246"/>
    </location>
</feature>
<feature type="domain" description="TNase-like" evidence="3">
    <location>
        <begin position="57"/>
        <end position="178"/>
    </location>
</feature>
<dbReference type="PANTHER" id="PTHR12302">
    <property type="entry name" value="EBNA2 BINDING PROTEIN P100"/>
    <property type="match status" value="1"/>
</dbReference>
<proteinExistence type="predicted"/>
<dbReference type="InterPro" id="IPR016071">
    <property type="entry name" value="Staphylococal_nuclease_OB-fold"/>
</dbReference>
<name>A0A8J4CL11_9CHLO</name>
<evidence type="ECO:0000256" key="1">
    <source>
        <dbReference type="SAM" id="MobiDB-lite"/>
    </source>
</evidence>
<feature type="compositionally biased region" description="Pro residues" evidence="1">
    <location>
        <begin position="254"/>
        <end position="327"/>
    </location>
</feature>
<dbReference type="Gene3D" id="2.40.50.90">
    <property type="match status" value="1"/>
</dbReference>
<keyword evidence="2" id="KW-0732">Signal</keyword>
<evidence type="ECO:0000313" key="4">
    <source>
        <dbReference type="EMBL" id="GIL85329.1"/>
    </source>
</evidence>
<dbReference type="SUPFAM" id="SSF50199">
    <property type="entry name" value="Staphylococcal nuclease"/>
    <property type="match status" value="1"/>
</dbReference>
<feature type="compositionally biased region" description="Pro residues" evidence="1">
    <location>
        <begin position="192"/>
        <end position="219"/>
    </location>
</feature>
<comment type="caution">
    <text evidence="4">The sequence shown here is derived from an EMBL/GenBank/DDBJ whole genome shotgun (WGS) entry which is preliminary data.</text>
</comment>
<dbReference type="SMART" id="SM00318">
    <property type="entry name" value="SNc"/>
    <property type="match status" value="1"/>
</dbReference>
<accession>A0A8J4CL11</accession>
<feature type="region of interest" description="Disordered" evidence="1">
    <location>
        <begin position="184"/>
        <end position="343"/>
    </location>
</feature>
<evidence type="ECO:0000256" key="2">
    <source>
        <dbReference type="SAM" id="SignalP"/>
    </source>
</evidence>
<dbReference type="AlphaFoldDB" id="A0A8J4CL11"/>
<feature type="signal peptide" evidence="2">
    <location>
        <begin position="1"/>
        <end position="47"/>
    </location>
</feature>
<protein>
    <recommendedName>
        <fullName evidence="3">TNase-like domain-containing protein</fullName>
    </recommendedName>
</protein>
<organism evidence="4 5">
    <name type="scientific">Volvox reticuliferus</name>
    <dbReference type="NCBI Taxonomy" id="1737510"/>
    <lineage>
        <taxon>Eukaryota</taxon>
        <taxon>Viridiplantae</taxon>
        <taxon>Chlorophyta</taxon>
        <taxon>core chlorophytes</taxon>
        <taxon>Chlorophyceae</taxon>
        <taxon>CS clade</taxon>
        <taxon>Chlamydomonadales</taxon>
        <taxon>Volvocaceae</taxon>
        <taxon>Volvox</taxon>
    </lineage>
</organism>